<feature type="region of interest" description="Disordered" evidence="4">
    <location>
        <begin position="1"/>
        <end position="158"/>
    </location>
</feature>
<feature type="compositionally biased region" description="Polar residues" evidence="4">
    <location>
        <begin position="1"/>
        <end position="12"/>
    </location>
</feature>
<evidence type="ECO:0000256" key="4">
    <source>
        <dbReference type="SAM" id="MobiDB-lite"/>
    </source>
</evidence>
<dbReference type="AlphaFoldDB" id="A0A444PR00"/>
<dbReference type="InterPro" id="IPR001940">
    <property type="entry name" value="Peptidase_S1C"/>
</dbReference>
<evidence type="ECO:0000313" key="8">
    <source>
        <dbReference type="Proteomes" id="UP000288547"/>
    </source>
</evidence>
<feature type="transmembrane region" description="Helical" evidence="5">
    <location>
        <begin position="162"/>
        <end position="185"/>
    </location>
</feature>
<dbReference type="PANTHER" id="PTHR43343">
    <property type="entry name" value="PEPTIDASE S12"/>
    <property type="match status" value="1"/>
</dbReference>
<feature type="domain" description="PDZ" evidence="6">
    <location>
        <begin position="452"/>
        <end position="538"/>
    </location>
</feature>
<evidence type="ECO:0000256" key="2">
    <source>
        <dbReference type="ARBA" id="ARBA00022670"/>
    </source>
</evidence>
<dbReference type="GO" id="GO:0004252">
    <property type="term" value="F:serine-type endopeptidase activity"/>
    <property type="evidence" value="ECO:0007669"/>
    <property type="project" value="InterPro"/>
</dbReference>
<dbReference type="PROSITE" id="PS50106">
    <property type="entry name" value="PDZ"/>
    <property type="match status" value="1"/>
</dbReference>
<gene>
    <name evidence="7" type="ORF">ELQ90_13225</name>
</gene>
<evidence type="ECO:0000313" key="7">
    <source>
        <dbReference type="EMBL" id="RWZ49703.1"/>
    </source>
</evidence>
<dbReference type="Gene3D" id="2.30.42.10">
    <property type="match status" value="1"/>
</dbReference>
<evidence type="ECO:0000256" key="5">
    <source>
        <dbReference type="SAM" id="Phobius"/>
    </source>
</evidence>
<dbReference type="GO" id="GO:0006508">
    <property type="term" value="P:proteolysis"/>
    <property type="evidence" value="ECO:0007669"/>
    <property type="project" value="UniProtKB-KW"/>
</dbReference>
<feature type="compositionally biased region" description="Low complexity" evidence="4">
    <location>
        <begin position="117"/>
        <end position="133"/>
    </location>
</feature>
<keyword evidence="5" id="KW-0472">Membrane</keyword>
<comment type="caution">
    <text evidence="7">The sequence shown here is derived from an EMBL/GenBank/DDBJ whole genome shotgun (WGS) entry which is preliminary data.</text>
</comment>
<feature type="region of interest" description="Disordered" evidence="4">
    <location>
        <begin position="351"/>
        <end position="381"/>
    </location>
</feature>
<sequence length="553" mass="54241">MTENTTGSNEPVSENPADGTEPTRSAGSTDAAAGTSTPVPPTGDRVTSEWPTDAPPRPAHPYVAPNVSSSTPVVPPVADGSSARFAAPTAPHSAYAPNAQAGPSAPGRPGDHRDWHPQPGATGPGVPTTGAQTSRDAFGNPTYAVPAPATSRSTTKRRGSTMLVAGLAIGALVGGASGAGTFALVNGLQSPAAVTSSAGGTQNVTINDTAAVNRTTAVAAKASPSVVTIAVAGSDGAGTGSGIVLSDDGYVLTNNHVVTLDGSVSDPTIQVTDSSGRLYSATIVGTDPVFDLAVIKLDDASGLTPMEFADSSKLNVGDTVVAIGAPLGLAGTVTDGIVSALNRSITVASSAVPDTTEGEDGSDGGGQWGFEIPGQEDQGSQATASISLPVVQTDAAINPGNSGGALVDDNGELIGVNVAIASAGSSSSEQSGSIGVGFAIPSNVAERIANEIIEEGSASHGLLGASVGDASTVEGSDVAGAVIDEVTANGAAEKAGIRSGDVVTSFNGVPITGATDLTAQVRALAAGASATVVYQRDGRDYTVDVTLGELDLQ</sequence>
<dbReference type="InterPro" id="IPR009003">
    <property type="entry name" value="Peptidase_S1_PA"/>
</dbReference>
<dbReference type="SMART" id="SM00228">
    <property type="entry name" value="PDZ"/>
    <property type="match status" value="1"/>
</dbReference>
<evidence type="ECO:0000256" key="3">
    <source>
        <dbReference type="ARBA" id="ARBA00022801"/>
    </source>
</evidence>
<keyword evidence="2" id="KW-0645">Protease</keyword>
<keyword evidence="5" id="KW-1133">Transmembrane helix</keyword>
<keyword evidence="8" id="KW-1185">Reference proteome</keyword>
<dbReference type="InterPro" id="IPR001478">
    <property type="entry name" value="PDZ"/>
</dbReference>
<dbReference type="PRINTS" id="PR00834">
    <property type="entry name" value="PROTEASES2C"/>
</dbReference>
<evidence type="ECO:0000259" key="6">
    <source>
        <dbReference type="PROSITE" id="PS50106"/>
    </source>
</evidence>
<dbReference type="PANTHER" id="PTHR43343:SF3">
    <property type="entry name" value="PROTEASE DO-LIKE 8, CHLOROPLASTIC"/>
    <property type="match status" value="1"/>
</dbReference>
<dbReference type="InterPro" id="IPR036034">
    <property type="entry name" value="PDZ_sf"/>
</dbReference>
<reference evidence="7 8" key="1">
    <citation type="submission" date="2018-12" db="EMBL/GenBank/DDBJ databases">
        <authorList>
            <person name="Li F."/>
        </authorList>
    </citation>
    <scope>NUCLEOTIDE SEQUENCE [LARGE SCALE GENOMIC DNA]</scope>
    <source>
        <strain evidence="7 8">11W25H-1</strain>
    </source>
</reference>
<dbReference type="SUPFAM" id="SSF50156">
    <property type="entry name" value="PDZ domain-like"/>
    <property type="match status" value="1"/>
</dbReference>
<dbReference type="InterPro" id="IPR043504">
    <property type="entry name" value="Peptidase_S1_PA_chymotrypsin"/>
</dbReference>
<name>A0A444PR00_9MICO</name>
<dbReference type="RefSeq" id="WP_128495750.1">
    <property type="nucleotide sequence ID" value="NZ_RZNB01000005.1"/>
</dbReference>
<keyword evidence="5" id="KW-0812">Transmembrane</keyword>
<organism evidence="7 8">
    <name type="scientific">Labedella phragmitis</name>
    <dbReference type="NCBI Taxonomy" id="2498849"/>
    <lineage>
        <taxon>Bacteria</taxon>
        <taxon>Bacillati</taxon>
        <taxon>Actinomycetota</taxon>
        <taxon>Actinomycetes</taxon>
        <taxon>Micrococcales</taxon>
        <taxon>Microbacteriaceae</taxon>
        <taxon>Labedella</taxon>
    </lineage>
</organism>
<dbReference type="Gene3D" id="2.40.10.10">
    <property type="entry name" value="Trypsin-like serine proteases"/>
    <property type="match status" value="2"/>
</dbReference>
<dbReference type="Pfam" id="PF13180">
    <property type="entry name" value="PDZ_2"/>
    <property type="match status" value="1"/>
</dbReference>
<protein>
    <submittedName>
        <fullName evidence="7">PDZ domain-containing protein</fullName>
    </submittedName>
</protein>
<comment type="similarity">
    <text evidence="1">Belongs to the peptidase S1C family.</text>
</comment>
<dbReference type="SUPFAM" id="SSF50494">
    <property type="entry name" value="Trypsin-like serine proteases"/>
    <property type="match status" value="1"/>
</dbReference>
<dbReference type="Pfam" id="PF13365">
    <property type="entry name" value="Trypsin_2"/>
    <property type="match status" value="1"/>
</dbReference>
<accession>A0A444PR00</accession>
<feature type="compositionally biased region" description="Low complexity" evidence="4">
    <location>
        <begin position="23"/>
        <end position="37"/>
    </location>
</feature>
<dbReference type="OrthoDB" id="9758917at2"/>
<proteinExistence type="inferred from homology"/>
<dbReference type="InterPro" id="IPR051201">
    <property type="entry name" value="Chloro_Bact_Ser_Proteases"/>
</dbReference>
<evidence type="ECO:0000256" key="1">
    <source>
        <dbReference type="ARBA" id="ARBA00010541"/>
    </source>
</evidence>
<dbReference type="CDD" id="cd22541">
    <property type="entry name" value="SP5_N"/>
    <property type="match status" value="1"/>
</dbReference>
<dbReference type="Proteomes" id="UP000288547">
    <property type="component" value="Unassembled WGS sequence"/>
</dbReference>
<dbReference type="EMBL" id="RZNB01000005">
    <property type="protein sequence ID" value="RWZ49703.1"/>
    <property type="molecule type" value="Genomic_DNA"/>
</dbReference>
<keyword evidence="3" id="KW-0378">Hydrolase</keyword>